<dbReference type="Pfam" id="PF08224">
    <property type="entry name" value="DUF1719"/>
    <property type="match status" value="1"/>
</dbReference>
<reference evidence="1 2" key="1">
    <citation type="journal article" date="2019" name="Sci. Rep.">
        <title>A high-quality genome of Eragrostis curvula grass provides insights into Poaceae evolution and supports new strategies to enhance forage quality.</title>
        <authorList>
            <person name="Carballo J."/>
            <person name="Santos B.A.C.M."/>
            <person name="Zappacosta D."/>
            <person name="Garbus I."/>
            <person name="Selva J.P."/>
            <person name="Gallo C.A."/>
            <person name="Diaz A."/>
            <person name="Albertini E."/>
            <person name="Caccamo M."/>
            <person name="Echenique V."/>
        </authorList>
    </citation>
    <scope>NUCLEOTIDE SEQUENCE [LARGE SCALE GENOMIC DNA]</scope>
    <source>
        <strain evidence="2">cv. Victoria</strain>
        <tissue evidence="1">Leaf</tissue>
    </source>
</reference>
<keyword evidence="2" id="KW-1185">Reference proteome</keyword>
<dbReference type="PANTHER" id="PTHR33377">
    <property type="entry name" value="OS10G0134700 PROTEIN-RELATED"/>
    <property type="match status" value="1"/>
</dbReference>
<dbReference type="AlphaFoldDB" id="A0A5J9SN00"/>
<proteinExistence type="predicted"/>
<dbReference type="InterPro" id="IPR013181">
    <property type="entry name" value="DUF1719"/>
</dbReference>
<protein>
    <submittedName>
        <fullName evidence="1">Uncharacterized protein</fullName>
    </submittedName>
</protein>
<evidence type="ECO:0000313" key="1">
    <source>
        <dbReference type="EMBL" id="TVU00353.1"/>
    </source>
</evidence>
<accession>A0A5J9SN00</accession>
<feature type="non-terminal residue" evidence="1">
    <location>
        <position position="1"/>
    </location>
</feature>
<dbReference type="Gramene" id="TVU00353">
    <property type="protein sequence ID" value="TVU00353"/>
    <property type="gene ID" value="EJB05_54211"/>
</dbReference>
<comment type="caution">
    <text evidence="1">The sequence shown here is derived from an EMBL/GenBank/DDBJ whole genome shotgun (WGS) entry which is preliminary data.</text>
</comment>
<evidence type="ECO:0000313" key="2">
    <source>
        <dbReference type="Proteomes" id="UP000324897"/>
    </source>
</evidence>
<gene>
    <name evidence="1" type="ORF">EJB05_54211</name>
</gene>
<dbReference type="PANTHER" id="PTHR33377:SF74">
    <property type="entry name" value="OS07G0121000 PROTEIN"/>
    <property type="match status" value="1"/>
</dbReference>
<name>A0A5J9SN00_9POAL</name>
<dbReference type="Proteomes" id="UP000324897">
    <property type="component" value="Unassembled WGS sequence"/>
</dbReference>
<sequence>MIAEMISSAVAQETVNQIMSGLVHKYEVKEKPSANENVERLEMAHIKLEAALDISNKWMVLALLNFVELGCTPRFHIPFKSSLIKHLLSGKELRHKIVRINEHHLFLLVVPFKTSEYGMEASLIFIQKDDNAPEKNFFLTVMLQLSESTDIIGITIKCLQLLETGVKDVSLEPVIEINFQCQFSLPKYNQHRSSTHLKAGLLFTPHGSSEDMMSADKSSPLTVIYDEHQHCLHTDIGLEQLGETMLSKALDYFQQNTKAIVYQMLWKSKHGSAYIQVEIVPMVTQMIFAGPRKRKMFLQQDKEIGGWTRVISHFLNLWAAHVPVRLRGSVSDWIQDEKESQLAATPHDT</sequence>
<organism evidence="1 2">
    <name type="scientific">Eragrostis curvula</name>
    <name type="common">weeping love grass</name>
    <dbReference type="NCBI Taxonomy" id="38414"/>
    <lineage>
        <taxon>Eukaryota</taxon>
        <taxon>Viridiplantae</taxon>
        <taxon>Streptophyta</taxon>
        <taxon>Embryophyta</taxon>
        <taxon>Tracheophyta</taxon>
        <taxon>Spermatophyta</taxon>
        <taxon>Magnoliopsida</taxon>
        <taxon>Liliopsida</taxon>
        <taxon>Poales</taxon>
        <taxon>Poaceae</taxon>
        <taxon>PACMAD clade</taxon>
        <taxon>Chloridoideae</taxon>
        <taxon>Eragrostideae</taxon>
        <taxon>Eragrostidinae</taxon>
        <taxon>Eragrostis</taxon>
    </lineage>
</organism>
<dbReference type="SMART" id="SM01157">
    <property type="entry name" value="DUF1719"/>
    <property type="match status" value="1"/>
</dbReference>
<dbReference type="EMBL" id="RWGY01000598">
    <property type="protein sequence ID" value="TVU00353.1"/>
    <property type="molecule type" value="Genomic_DNA"/>
</dbReference>